<organism evidence="3 4">
    <name type="scientific">Haematospirillum jordaniae</name>
    <dbReference type="NCBI Taxonomy" id="1549855"/>
    <lineage>
        <taxon>Bacteria</taxon>
        <taxon>Pseudomonadati</taxon>
        <taxon>Pseudomonadota</taxon>
        <taxon>Alphaproteobacteria</taxon>
        <taxon>Rhodospirillales</taxon>
        <taxon>Novispirillaceae</taxon>
        <taxon>Haematospirillum</taxon>
    </lineage>
</organism>
<dbReference type="GO" id="GO:0019867">
    <property type="term" value="C:outer membrane"/>
    <property type="evidence" value="ECO:0007669"/>
    <property type="project" value="InterPro"/>
</dbReference>
<dbReference type="SMART" id="SM00869">
    <property type="entry name" value="Autotransporter"/>
    <property type="match status" value="1"/>
</dbReference>
<dbReference type="PROSITE" id="PS51318">
    <property type="entry name" value="TAT"/>
    <property type="match status" value="1"/>
</dbReference>
<dbReference type="SUPFAM" id="SSF103515">
    <property type="entry name" value="Autotransporter"/>
    <property type="match status" value="1"/>
</dbReference>
<name>A0A143DAW0_9PROT</name>
<feature type="domain" description="Autotransporter" evidence="2">
    <location>
        <begin position="707"/>
        <end position="988"/>
    </location>
</feature>
<evidence type="ECO:0000256" key="1">
    <source>
        <dbReference type="SAM" id="SignalP"/>
    </source>
</evidence>
<keyword evidence="1" id="KW-0732">Signal</keyword>
<dbReference type="InterPro" id="IPR005546">
    <property type="entry name" value="Autotransporte_beta"/>
</dbReference>
<dbReference type="STRING" id="1549855.AY555_00305"/>
<sequence length="988" mass="101668">MLQKRKHLLATTALAAVVMAIPGVAGATSSAAPAPAEVVVQNGGYVAEGKVGKGGGVIVNGVAANPQGLIKASDIAADGKYHALNAILATPLATGATATPTKLMEQISEIAGAGVTDALINALSTELAKETPDFAAISSAAKALFGGGKIDASKLASGFNDLNAYFSADAAGKEKAQALLKAWQLRQELLTEAKRHDNIVASIGTADKPEPFAVLNADKANITVDETHTDVLTMNAGKTFTAQSGRTEAKAVVINGEGSHVIGKSSAGAVGGFDLGNVSTTKNGQGKLELHAAADTVDGGKVTKKGGAVGNIGTSGKRFADVTINATETNAVATGGDVYAKKLTLNARDARTSSGSGDSVTYRGNAINLGYVGAEALLLDGEGTTSIGGRADKVKGFNIGKVETKANDKGVLRLYATEGSRIGQIGTKTHALKEVWLQEGLLALGSGEVHANNMHLEAGTALWLDGYTKINGSLHAPAMNDATKKTGTLKDGSEYSYWTSEIIVSQKAIDAVKKDGKAVLEVVSLGGFTADSQEKKISAIVPRVENTVLEGKFKSLKINTPPAALSANDKMFVEETFGRDYGTALARIESIVSDDRTLITTTVAPRSDSEIARRLSVSTDEAKAIKAVVRSLGGDAEARAALNVALEKNSDAGNAARQSAVSTVSQANQAINTASRAAADAVASRLASARTGNDVAGLQQTGTAAGDSTLRNGAWVKAAGSTASQKSRGGVAGNSTNSYGMTIGMDNMVADDVRVGLALSTSKSDMKGKGASQTKTDVTSYQVALYGSYEPEGFFVEGQLAYAQNSVKTSRQVTIGGLDRTAKGKYDANQYSASVAAGSPLHRGAVTLTPKAGLSYTYTDPSKYTETGAGAFNMTVDPSATSILEGSLGGSLAYEHKTLRGSVVRPELRAAALYDFIGDDATSTGKYSGDTTLFNTSGLKRSRFGGTIGAGLGYTTADGVWEVRADYDAEMRSGYVGHNGMLTGRVNF</sequence>
<dbReference type="AlphaFoldDB" id="A0A143DAW0"/>
<evidence type="ECO:0000313" key="4">
    <source>
        <dbReference type="Proteomes" id="UP000076066"/>
    </source>
</evidence>
<evidence type="ECO:0000313" key="3">
    <source>
        <dbReference type="EMBL" id="AMW33865.1"/>
    </source>
</evidence>
<feature type="chain" id="PRO_5044368567" description="Autotransporter domain-containing protein" evidence="1">
    <location>
        <begin position="28"/>
        <end position="988"/>
    </location>
</feature>
<dbReference type="Proteomes" id="UP000076066">
    <property type="component" value="Chromosome"/>
</dbReference>
<dbReference type="Pfam" id="PF03797">
    <property type="entry name" value="Autotransporter"/>
    <property type="match status" value="1"/>
</dbReference>
<accession>A0A143DAW0</accession>
<dbReference type="GeneID" id="53315605"/>
<dbReference type="RefSeq" id="WP_066131881.1">
    <property type="nucleotide sequence ID" value="NZ_CP014525.1"/>
</dbReference>
<proteinExistence type="predicted"/>
<dbReference type="EMBL" id="CP014525">
    <property type="protein sequence ID" value="AMW33865.1"/>
    <property type="molecule type" value="Genomic_DNA"/>
</dbReference>
<feature type="signal peptide" evidence="1">
    <location>
        <begin position="1"/>
        <end position="27"/>
    </location>
</feature>
<dbReference type="InterPro" id="IPR006311">
    <property type="entry name" value="TAT_signal"/>
</dbReference>
<dbReference type="InterPro" id="IPR036709">
    <property type="entry name" value="Autotransporte_beta_dom_sf"/>
</dbReference>
<dbReference type="Gene3D" id="2.40.128.130">
    <property type="entry name" value="Autotransporter beta-domain"/>
    <property type="match status" value="1"/>
</dbReference>
<gene>
    <name evidence="3" type="ORF">AY555_00305</name>
</gene>
<reference evidence="3 4" key="1">
    <citation type="submission" date="2016-02" db="EMBL/GenBank/DDBJ databases">
        <title>Complete Genome of H5569, the type strain of the newly described species Haematospirillium jordaniae.</title>
        <authorList>
            <person name="Nicholson A.C."/>
            <person name="Humrighouse B.W."/>
            <person name="Loparov V."/>
            <person name="McQuiston J.R."/>
        </authorList>
    </citation>
    <scope>NUCLEOTIDE SEQUENCE [LARGE SCALE GENOMIC DNA]</scope>
    <source>
        <strain evidence="3 4">H5569</strain>
    </source>
</reference>
<dbReference type="InterPro" id="IPR006315">
    <property type="entry name" value="OM_autotransptr_brl_dom"/>
</dbReference>
<evidence type="ECO:0000259" key="2">
    <source>
        <dbReference type="PROSITE" id="PS51208"/>
    </source>
</evidence>
<dbReference type="OrthoDB" id="7318339at2"/>
<protein>
    <recommendedName>
        <fullName evidence="2">Autotransporter domain-containing protein</fullName>
    </recommendedName>
</protein>
<dbReference type="PROSITE" id="PS51208">
    <property type="entry name" value="AUTOTRANSPORTER"/>
    <property type="match status" value="1"/>
</dbReference>
<keyword evidence="4" id="KW-1185">Reference proteome</keyword>
<dbReference type="NCBIfam" id="TIGR01414">
    <property type="entry name" value="autotrans_barl"/>
    <property type="match status" value="1"/>
</dbReference>
<dbReference type="KEGG" id="hjo:AY555_00305"/>